<dbReference type="EMBL" id="NGJT01000016">
    <property type="protein sequence ID" value="RST92451.1"/>
    <property type="molecule type" value="Genomic_DNA"/>
</dbReference>
<organism evidence="3 4">
    <name type="scientific">Vagococcus bubulae</name>
    <dbReference type="NCBI Taxonomy" id="1977868"/>
    <lineage>
        <taxon>Bacteria</taxon>
        <taxon>Bacillati</taxon>
        <taxon>Bacillota</taxon>
        <taxon>Bacilli</taxon>
        <taxon>Lactobacillales</taxon>
        <taxon>Enterococcaceae</taxon>
        <taxon>Vagococcus</taxon>
    </lineage>
</organism>
<dbReference type="CDD" id="cd06811">
    <property type="entry name" value="PLPDE_III_yhfX_like"/>
    <property type="match status" value="1"/>
</dbReference>
<dbReference type="Proteomes" id="UP000288490">
    <property type="component" value="Unassembled WGS sequence"/>
</dbReference>
<dbReference type="SUPFAM" id="SSF51419">
    <property type="entry name" value="PLP-binding barrel"/>
    <property type="match status" value="1"/>
</dbReference>
<feature type="domain" description="Alanine racemase N-terminal" evidence="1">
    <location>
        <begin position="34"/>
        <end position="263"/>
    </location>
</feature>
<evidence type="ECO:0000313" key="4">
    <source>
        <dbReference type="Proteomes" id="UP000288490"/>
    </source>
</evidence>
<dbReference type="Pfam" id="PF01168">
    <property type="entry name" value="Ala_racemase_N"/>
    <property type="match status" value="1"/>
</dbReference>
<keyword evidence="4" id="KW-1185">Reference proteome</keyword>
<sequence>MFLETTERRNPNLIKAAIKLHRDGAILPDTYVLDLDQIVENAKILKKKADETGIELFYMTKQIGRNPLISKKISEIGIKNAVVVDFKEAIIMMENNLPIGNVGHLVQVPKALLEKVIGYGPKYMTVFSTEMLEEINNVAKKLRKKQKVLLKVIEPTDEVYEGQFGGFHLADLEAVSKFSKDLKNIEIVGITSFPCFLFDGKNALKPTTNIQTIERAKVILNENDINISELNIPSATCSKTIPLIKQIGGTQGEPGHALTGTTPLHAEMDLEELPSMVYLSEVSHNLDGKAYFYGGGYYRRGHLENLLVIDEKNNYVKDTIESFGNESIDYYLTAKNSHSVGSTVIAAFRTQIFVTRSDIAVVSGISSANPKLEGIYNSLGNLIRR</sequence>
<evidence type="ECO:0000259" key="1">
    <source>
        <dbReference type="Pfam" id="PF01168"/>
    </source>
</evidence>
<feature type="domain" description="YhfX-like C-terminal" evidence="2">
    <location>
        <begin position="277"/>
        <end position="372"/>
    </location>
</feature>
<reference evidence="3 4" key="1">
    <citation type="submission" date="2017-05" db="EMBL/GenBank/DDBJ databases">
        <title>Vagococcus spp. assemblies.</title>
        <authorList>
            <person name="Gulvik C.A."/>
        </authorList>
    </citation>
    <scope>NUCLEOTIDE SEQUENCE [LARGE SCALE GENOMIC DNA]</scope>
    <source>
        <strain evidence="3 4">SS1994</strain>
    </source>
</reference>
<gene>
    <name evidence="3" type="ORF">CBF36_08770</name>
</gene>
<name>A0A429ZFG0_9ENTE</name>
<dbReference type="AlphaFoldDB" id="A0A429ZFG0"/>
<dbReference type="Pfam" id="PF21279">
    <property type="entry name" value="YhfX-like_C"/>
    <property type="match status" value="1"/>
</dbReference>
<proteinExistence type="predicted"/>
<dbReference type="InterPro" id="IPR029066">
    <property type="entry name" value="PLP-binding_barrel"/>
</dbReference>
<dbReference type="Gene3D" id="2.40.37.30">
    <property type="match status" value="2"/>
</dbReference>
<evidence type="ECO:0000313" key="3">
    <source>
        <dbReference type="EMBL" id="RST92451.1"/>
    </source>
</evidence>
<accession>A0A429ZFG0</accession>
<dbReference type="InterPro" id="IPR048449">
    <property type="entry name" value="YhfX-like_C"/>
</dbReference>
<dbReference type="RefSeq" id="WP_125958079.1">
    <property type="nucleotide sequence ID" value="NZ_NGJT01000016.1"/>
</dbReference>
<protein>
    <submittedName>
        <fullName evidence="3">Amino-acid racemase</fullName>
    </submittedName>
</protein>
<dbReference type="OrthoDB" id="3189402at2"/>
<evidence type="ECO:0000259" key="2">
    <source>
        <dbReference type="Pfam" id="PF21279"/>
    </source>
</evidence>
<dbReference type="InterPro" id="IPR001608">
    <property type="entry name" value="Ala_racemase_N"/>
</dbReference>
<comment type="caution">
    <text evidence="3">The sequence shown here is derived from an EMBL/GenBank/DDBJ whole genome shotgun (WGS) entry which is preliminary data.</text>
</comment>